<dbReference type="InterPro" id="IPR006426">
    <property type="entry name" value="Asn_synth_AEB"/>
</dbReference>
<dbReference type="InterPro" id="IPR017932">
    <property type="entry name" value="GATase_2_dom"/>
</dbReference>
<comment type="pathway">
    <text evidence="1">Amino-acid biosynthesis; L-asparagine biosynthesis; L-asparagine from L-aspartate (L-Gln route): step 1/1.</text>
</comment>
<keyword evidence="10" id="KW-0436">Ligase</keyword>
<dbReference type="PIRSF" id="PIRSF001589">
    <property type="entry name" value="Asn_synthetase_glu-h"/>
    <property type="match status" value="1"/>
</dbReference>
<dbReference type="CDD" id="cd00712">
    <property type="entry name" value="AsnB"/>
    <property type="match status" value="1"/>
</dbReference>
<comment type="similarity">
    <text evidence="2">Belongs to the asparagine synthetase family.</text>
</comment>
<evidence type="ECO:0000256" key="3">
    <source>
        <dbReference type="ARBA" id="ARBA00012737"/>
    </source>
</evidence>
<keyword evidence="5" id="KW-0067">ATP-binding</keyword>
<dbReference type="Proteomes" id="UP001519344">
    <property type="component" value="Unassembled WGS sequence"/>
</dbReference>
<organism evidence="10 11">
    <name type="scientific">Paenibacillus aceris</name>
    <dbReference type="NCBI Taxonomy" id="869555"/>
    <lineage>
        <taxon>Bacteria</taxon>
        <taxon>Bacillati</taxon>
        <taxon>Bacillota</taxon>
        <taxon>Bacilli</taxon>
        <taxon>Bacillales</taxon>
        <taxon>Paenibacillaceae</taxon>
        <taxon>Paenibacillus</taxon>
    </lineage>
</organism>
<dbReference type="Pfam" id="PF13537">
    <property type="entry name" value="GATase_7"/>
    <property type="match status" value="1"/>
</dbReference>
<evidence type="ECO:0000256" key="1">
    <source>
        <dbReference type="ARBA" id="ARBA00005187"/>
    </source>
</evidence>
<dbReference type="GO" id="GO:0004066">
    <property type="term" value="F:asparagine synthase (glutamine-hydrolyzing) activity"/>
    <property type="evidence" value="ECO:0007669"/>
    <property type="project" value="UniProtKB-EC"/>
</dbReference>
<comment type="caution">
    <text evidence="10">The sequence shown here is derived from an EMBL/GenBank/DDBJ whole genome shotgun (WGS) entry which is preliminary data.</text>
</comment>
<evidence type="ECO:0000256" key="8">
    <source>
        <dbReference type="ARBA" id="ARBA00048741"/>
    </source>
</evidence>
<dbReference type="Gene3D" id="3.40.50.620">
    <property type="entry name" value="HUPs"/>
    <property type="match status" value="2"/>
</dbReference>
<gene>
    <name evidence="10" type="ORF">J2Z65_006310</name>
</gene>
<evidence type="ECO:0000259" key="9">
    <source>
        <dbReference type="PROSITE" id="PS51278"/>
    </source>
</evidence>
<dbReference type="InterPro" id="IPR029055">
    <property type="entry name" value="Ntn_hydrolases_N"/>
</dbReference>
<sequence>MSAITGLFHFNEEPVPLEHGTGLMKALEKYPADDIQIWHSERIFLGCHGQWITKESVGERNPYHDSSRGLAIAADAIIDNRKELFELLQVQHGLRQGMSDSMLILLAYDKWGEDSPKYLIGDFAFMIWDDEKQRLFGARDFSGSRTLYFHRNHNCFAFCSTIKPLFNLPYVGNYINEQWIAEYLANPGLVETLDETSTVFKLIEQVPPSHSITIQNGKVIFTRYIMITQGERLKLKSDKEYEEAFLDVYQDAVTARLRTHRPVGAFLSGGLDSGSVVSLAARALSMENKRLHTYSHIPVEDYEDWTPKSLMADERPYIQSTVQHVGNITDHYLDFKGKSPLSEVDDWLEMLEMPYKVFENSFWIKGIHEKAYQQGVGVLLGGARGNNTISWGSALSHYAMLLKNMKWIRLYREMLLYGNNNGVSKSIFLKAVTKKAFPYIDRNKASQHYQFPMLINPEFAQKTDVFNKLQLHGIDYKGFSKLVNIYEARKKHFEQANAWNLNGTCGTKMSLRYSLWDRDPTNDLRVIKFCLAVPEDQYVQNGMDRALIRRSTKHLLPDDVRLNQRVRGIQGADGIHRMVPEWSSFVNELQQLSVDPDISEYLNIPVVNEAIAGLLGNTRPVSQYDTGYSILMRSLIIYRFIKRNA</sequence>
<dbReference type="EC" id="6.3.5.4" evidence="3"/>
<dbReference type="Gene3D" id="3.60.20.10">
    <property type="entry name" value="Glutamine Phosphoribosylpyrophosphate, subunit 1, domain 1"/>
    <property type="match status" value="1"/>
</dbReference>
<dbReference type="PANTHER" id="PTHR43284:SF1">
    <property type="entry name" value="ASPARAGINE SYNTHETASE"/>
    <property type="match status" value="1"/>
</dbReference>
<dbReference type="EMBL" id="JAGGKV010000028">
    <property type="protein sequence ID" value="MBP1967046.1"/>
    <property type="molecule type" value="Genomic_DNA"/>
</dbReference>
<protein>
    <recommendedName>
        <fullName evidence="3">asparagine synthase (glutamine-hydrolyzing)</fullName>
        <ecNumber evidence="3">6.3.5.4</ecNumber>
    </recommendedName>
</protein>
<evidence type="ECO:0000256" key="2">
    <source>
        <dbReference type="ARBA" id="ARBA00005752"/>
    </source>
</evidence>
<evidence type="ECO:0000313" key="11">
    <source>
        <dbReference type="Proteomes" id="UP001519344"/>
    </source>
</evidence>
<feature type="domain" description="Glutamine amidotransferase type-2" evidence="9">
    <location>
        <begin position="1"/>
        <end position="217"/>
    </location>
</feature>
<keyword evidence="7" id="KW-0315">Glutamine amidotransferase</keyword>
<dbReference type="SUPFAM" id="SSF56235">
    <property type="entry name" value="N-terminal nucleophile aminohydrolases (Ntn hydrolases)"/>
    <property type="match status" value="1"/>
</dbReference>
<evidence type="ECO:0000256" key="5">
    <source>
        <dbReference type="ARBA" id="ARBA00022840"/>
    </source>
</evidence>
<dbReference type="InterPro" id="IPR001962">
    <property type="entry name" value="Asn_synthase"/>
</dbReference>
<dbReference type="PANTHER" id="PTHR43284">
    <property type="entry name" value="ASPARAGINE SYNTHETASE (GLUTAMINE-HYDROLYZING)"/>
    <property type="match status" value="1"/>
</dbReference>
<dbReference type="InterPro" id="IPR014729">
    <property type="entry name" value="Rossmann-like_a/b/a_fold"/>
</dbReference>
<evidence type="ECO:0000256" key="4">
    <source>
        <dbReference type="ARBA" id="ARBA00022741"/>
    </source>
</evidence>
<keyword evidence="4" id="KW-0547">Nucleotide-binding</keyword>
<dbReference type="RefSeq" id="WP_167052023.1">
    <property type="nucleotide sequence ID" value="NZ_JAAOZR010000001.1"/>
</dbReference>
<proteinExistence type="inferred from homology"/>
<name>A0ABS4I991_9BACL</name>
<evidence type="ECO:0000256" key="7">
    <source>
        <dbReference type="ARBA" id="ARBA00022962"/>
    </source>
</evidence>
<evidence type="ECO:0000256" key="6">
    <source>
        <dbReference type="ARBA" id="ARBA00022888"/>
    </source>
</evidence>
<accession>A0ABS4I991</accession>
<dbReference type="SUPFAM" id="SSF52402">
    <property type="entry name" value="Adenine nucleotide alpha hydrolases-like"/>
    <property type="match status" value="1"/>
</dbReference>
<dbReference type="PROSITE" id="PS51278">
    <property type="entry name" value="GATASE_TYPE_2"/>
    <property type="match status" value="1"/>
</dbReference>
<reference evidence="10 11" key="1">
    <citation type="submission" date="2021-03" db="EMBL/GenBank/DDBJ databases">
        <title>Genomic Encyclopedia of Type Strains, Phase IV (KMG-IV): sequencing the most valuable type-strain genomes for metagenomic binning, comparative biology and taxonomic classification.</title>
        <authorList>
            <person name="Goeker M."/>
        </authorList>
    </citation>
    <scope>NUCLEOTIDE SEQUENCE [LARGE SCALE GENOMIC DNA]</scope>
    <source>
        <strain evidence="10 11">DSM 24950</strain>
    </source>
</reference>
<keyword evidence="6" id="KW-0061">Asparagine biosynthesis</keyword>
<dbReference type="Pfam" id="PF00733">
    <property type="entry name" value="Asn_synthase"/>
    <property type="match status" value="1"/>
</dbReference>
<dbReference type="InterPro" id="IPR033738">
    <property type="entry name" value="AsnB_N"/>
</dbReference>
<dbReference type="InterPro" id="IPR051786">
    <property type="entry name" value="ASN_synthetase/amidase"/>
</dbReference>
<comment type="catalytic activity">
    <reaction evidence="8">
        <text>L-aspartate + L-glutamine + ATP + H2O = L-asparagine + L-glutamate + AMP + diphosphate + H(+)</text>
        <dbReference type="Rhea" id="RHEA:12228"/>
        <dbReference type="ChEBI" id="CHEBI:15377"/>
        <dbReference type="ChEBI" id="CHEBI:15378"/>
        <dbReference type="ChEBI" id="CHEBI:29985"/>
        <dbReference type="ChEBI" id="CHEBI:29991"/>
        <dbReference type="ChEBI" id="CHEBI:30616"/>
        <dbReference type="ChEBI" id="CHEBI:33019"/>
        <dbReference type="ChEBI" id="CHEBI:58048"/>
        <dbReference type="ChEBI" id="CHEBI:58359"/>
        <dbReference type="ChEBI" id="CHEBI:456215"/>
        <dbReference type="EC" id="6.3.5.4"/>
    </reaction>
</comment>
<keyword evidence="6" id="KW-0028">Amino-acid biosynthesis</keyword>
<keyword evidence="11" id="KW-1185">Reference proteome</keyword>
<evidence type="ECO:0000313" key="10">
    <source>
        <dbReference type="EMBL" id="MBP1967046.1"/>
    </source>
</evidence>